<keyword evidence="3" id="KW-1185">Reference proteome</keyword>
<proteinExistence type="predicted"/>
<feature type="compositionally biased region" description="Basic and acidic residues" evidence="1">
    <location>
        <begin position="98"/>
        <end position="112"/>
    </location>
</feature>
<gene>
    <name evidence="2" type="ORF">ACHAWO_010348</name>
</gene>
<organism evidence="2 3">
    <name type="scientific">Cyclotella atomus</name>
    <dbReference type="NCBI Taxonomy" id="382360"/>
    <lineage>
        <taxon>Eukaryota</taxon>
        <taxon>Sar</taxon>
        <taxon>Stramenopiles</taxon>
        <taxon>Ochrophyta</taxon>
        <taxon>Bacillariophyta</taxon>
        <taxon>Coscinodiscophyceae</taxon>
        <taxon>Thalassiosirophycidae</taxon>
        <taxon>Stephanodiscales</taxon>
        <taxon>Stephanodiscaceae</taxon>
        <taxon>Cyclotella</taxon>
    </lineage>
</organism>
<evidence type="ECO:0000256" key="1">
    <source>
        <dbReference type="SAM" id="MobiDB-lite"/>
    </source>
</evidence>
<dbReference type="Proteomes" id="UP001530400">
    <property type="component" value="Unassembled WGS sequence"/>
</dbReference>
<dbReference type="AlphaFoldDB" id="A0ABD3NFT2"/>
<accession>A0ABD3NFT2</accession>
<reference evidence="2 3" key="1">
    <citation type="submission" date="2024-10" db="EMBL/GenBank/DDBJ databases">
        <title>Updated reference genomes for cyclostephanoid diatoms.</title>
        <authorList>
            <person name="Roberts W.R."/>
            <person name="Alverson A.J."/>
        </authorList>
    </citation>
    <scope>NUCLEOTIDE SEQUENCE [LARGE SCALE GENOMIC DNA]</scope>
    <source>
        <strain evidence="2 3">AJA010-31</strain>
    </source>
</reference>
<evidence type="ECO:0000313" key="3">
    <source>
        <dbReference type="Proteomes" id="UP001530400"/>
    </source>
</evidence>
<protein>
    <submittedName>
        <fullName evidence="2">Uncharacterized protein</fullName>
    </submittedName>
</protein>
<dbReference type="EMBL" id="JALLPJ020001177">
    <property type="protein sequence ID" value="KAL3774814.1"/>
    <property type="molecule type" value="Genomic_DNA"/>
</dbReference>
<evidence type="ECO:0000313" key="2">
    <source>
        <dbReference type="EMBL" id="KAL3774814.1"/>
    </source>
</evidence>
<name>A0ABD3NFT2_9STRA</name>
<feature type="region of interest" description="Disordered" evidence="1">
    <location>
        <begin position="83"/>
        <end position="112"/>
    </location>
</feature>
<sequence>MRLICDVFRISEESRYALRTFDAATLEDFSHMTESDFIDLIATRARLGCPPPPLQQRKLNLLRKWVQTLPIVEAKVAPIQSEGFEVNQSTSPSSAAGEEVKYRNSVRKDVSRHTPPDWEDRFYRDLPRLRSELREAGETRNSSNFVMDLLSLQWLFCFR</sequence>
<comment type="caution">
    <text evidence="2">The sequence shown here is derived from an EMBL/GenBank/DDBJ whole genome shotgun (WGS) entry which is preliminary data.</text>
</comment>